<evidence type="ECO:0000313" key="3">
    <source>
        <dbReference type="Proteomes" id="UP000799324"/>
    </source>
</evidence>
<proteinExistence type="predicted"/>
<accession>A0A6A6TLG6</accession>
<evidence type="ECO:0000256" key="1">
    <source>
        <dbReference type="SAM" id="MobiDB-lite"/>
    </source>
</evidence>
<gene>
    <name evidence="2" type="ORF">K491DRAFT_19824</name>
</gene>
<dbReference type="EMBL" id="MU004297">
    <property type="protein sequence ID" value="KAF2660895.1"/>
    <property type="molecule type" value="Genomic_DNA"/>
</dbReference>
<protein>
    <submittedName>
        <fullName evidence="2">Uncharacterized protein</fullName>
    </submittedName>
</protein>
<sequence>MPPPFPASVSSLHAARFLARALQAQATLRPRTKPPPWAPLHPRPQCRCVHLYKSAKMKVQLGLHVLLPFSPYRAPPLETSEHRVNLWSKPGGELIAPDVPLPQLLRHVEPGRFLCPVATIPRKVIGDHPTVDRLQEKNVAHDFNNYYIADFIPQKTIVKKTKSLDPLVKQMSKLMEIHIDLASPADYMKISLDRLMSGLQQGRPVEVCLRVTGKHIKDKLKRLEAGDLTVWPWVHERLPHLHPDIIVAAMPKGTHFCIKPWSNGAHVQFVLALVAPKGEKRSLDNKLMQAKAAVQAAIKGGNQSQLPKVLRRKFIEEGHAGYTLDDGVPLNARGEGLGGSTWMTYRPGTESKRTKMRREGREHDERKHDERKHDERKHDESERPHRWMGRGQSRPPFPGQDADRRRARDTIRLD</sequence>
<dbReference type="OrthoDB" id="3792666at2759"/>
<feature type="region of interest" description="Disordered" evidence="1">
    <location>
        <begin position="335"/>
        <end position="414"/>
    </location>
</feature>
<evidence type="ECO:0000313" key="2">
    <source>
        <dbReference type="EMBL" id="KAF2660895.1"/>
    </source>
</evidence>
<keyword evidence="3" id="KW-1185">Reference proteome</keyword>
<dbReference type="Proteomes" id="UP000799324">
    <property type="component" value="Unassembled WGS sequence"/>
</dbReference>
<organism evidence="2 3">
    <name type="scientific">Lophiostoma macrostomum CBS 122681</name>
    <dbReference type="NCBI Taxonomy" id="1314788"/>
    <lineage>
        <taxon>Eukaryota</taxon>
        <taxon>Fungi</taxon>
        <taxon>Dikarya</taxon>
        <taxon>Ascomycota</taxon>
        <taxon>Pezizomycotina</taxon>
        <taxon>Dothideomycetes</taxon>
        <taxon>Pleosporomycetidae</taxon>
        <taxon>Pleosporales</taxon>
        <taxon>Lophiostomataceae</taxon>
        <taxon>Lophiostoma</taxon>
    </lineage>
</organism>
<reference evidence="2" key="1">
    <citation type="journal article" date="2020" name="Stud. Mycol.">
        <title>101 Dothideomycetes genomes: a test case for predicting lifestyles and emergence of pathogens.</title>
        <authorList>
            <person name="Haridas S."/>
            <person name="Albert R."/>
            <person name="Binder M."/>
            <person name="Bloem J."/>
            <person name="Labutti K."/>
            <person name="Salamov A."/>
            <person name="Andreopoulos B."/>
            <person name="Baker S."/>
            <person name="Barry K."/>
            <person name="Bills G."/>
            <person name="Bluhm B."/>
            <person name="Cannon C."/>
            <person name="Castanera R."/>
            <person name="Culley D."/>
            <person name="Daum C."/>
            <person name="Ezra D."/>
            <person name="Gonzalez J."/>
            <person name="Henrissat B."/>
            <person name="Kuo A."/>
            <person name="Liang C."/>
            <person name="Lipzen A."/>
            <person name="Lutzoni F."/>
            <person name="Magnuson J."/>
            <person name="Mondo S."/>
            <person name="Nolan M."/>
            <person name="Ohm R."/>
            <person name="Pangilinan J."/>
            <person name="Park H.-J."/>
            <person name="Ramirez L."/>
            <person name="Alfaro M."/>
            <person name="Sun H."/>
            <person name="Tritt A."/>
            <person name="Yoshinaga Y."/>
            <person name="Zwiers L.-H."/>
            <person name="Turgeon B."/>
            <person name="Goodwin S."/>
            <person name="Spatafora J."/>
            <person name="Crous P."/>
            <person name="Grigoriev I."/>
        </authorList>
    </citation>
    <scope>NUCLEOTIDE SEQUENCE</scope>
    <source>
        <strain evidence="2">CBS 122681</strain>
    </source>
</reference>
<feature type="compositionally biased region" description="Basic and acidic residues" evidence="1">
    <location>
        <begin position="349"/>
        <end position="385"/>
    </location>
</feature>
<dbReference type="AlphaFoldDB" id="A0A6A6TLG6"/>
<feature type="compositionally biased region" description="Basic and acidic residues" evidence="1">
    <location>
        <begin position="401"/>
        <end position="414"/>
    </location>
</feature>
<name>A0A6A6TLG6_9PLEO</name>